<evidence type="ECO:0000313" key="6">
    <source>
        <dbReference type="Proteomes" id="UP000678499"/>
    </source>
</evidence>
<dbReference type="PANTHER" id="PTHR31873">
    <property type="entry name" value="L-ASPARTATE DEHYDROGENASE-RELATED"/>
    <property type="match status" value="1"/>
</dbReference>
<proteinExistence type="inferred from homology"/>
<dbReference type="InterPro" id="IPR005106">
    <property type="entry name" value="Asp/hSer_DH_NAD-bd"/>
</dbReference>
<dbReference type="Gene3D" id="3.30.360.10">
    <property type="entry name" value="Dihydrodipicolinate Reductase, domain 2"/>
    <property type="match status" value="1"/>
</dbReference>
<accession>A0A7R9BUJ5</accession>
<dbReference type="PANTHER" id="PTHR31873:SF6">
    <property type="entry name" value="ASPARTATE DEHYDROGENASE DOMAIN-CONTAINING PROTEIN"/>
    <property type="match status" value="1"/>
</dbReference>
<organism evidence="5">
    <name type="scientific">Notodromas monacha</name>
    <dbReference type="NCBI Taxonomy" id="399045"/>
    <lineage>
        <taxon>Eukaryota</taxon>
        <taxon>Metazoa</taxon>
        <taxon>Ecdysozoa</taxon>
        <taxon>Arthropoda</taxon>
        <taxon>Crustacea</taxon>
        <taxon>Oligostraca</taxon>
        <taxon>Ostracoda</taxon>
        <taxon>Podocopa</taxon>
        <taxon>Podocopida</taxon>
        <taxon>Cypridocopina</taxon>
        <taxon>Cypridoidea</taxon>
        <taxon>Cyprididae</taxon>
        <taxon>Notodromas</taxon>
    </lineage>
</organism>
<evidence type="ECO:0000256" key="2">
    <source>
        <dbReference type="ARBA" id="ARBA00020169"/>
    </source>
</evidence>
<comment type="similarity">
    <text evidence="1">Belongs to the L-aspartate dehydrogenase family.</text>
</comment>
<dbReference type="Pfam" id="PF01958">
    <property type="entry name" value="Asp_DH_C"/>
    <property type="match status" value="1"/>
</dbReference>
<dbReference type="InterPro" id="IPR002811">
    <property type="entry name" value="Asp_DH"/>
</dbReference>
<dbReference type="GO" id="GO:0033735">
    <property type="term" value="F:aspartate dehydrogenase [NAD(P)+] activity"/>
    <property type="evidence" value="ECO:0007669"/>
    <property type="project" value="InterPro"/>
</dbReference>
<protein>
    <recommendedName>
        <fullName evidence="2">Aspartate dehydrogenase domain-containing protein</fullName>
    </recommendedName>
</protein>
<dbReference type="Gene3D" id="3.40.50.720">
    <property type="entry name" value="NAD(P)-binding Rossmann-like Domain"/>
    <property type="match status" value="1"/>
</dbReference>
<keyword evidence="6" id="KW-1185">Reference proteome</keyword>
<dbReference type="Proteomes" id="UP000678499">
    <property type="component" value="Unassembled WGS sequence"/>
</dbReference>
<dbReference type="EMBL" id="OA884234">
    <property type="protein sequence ID" value="CAD7280482.1"/>
    <property type="molecule type" value="Genomic_DNA"/>
</dbReference>
<sequence>MTQQRNTSGEYLCDRINQEESMEIGLVWNRSPEGAEKLAFKHRVPTVITDLERDLPQLLPKDERTSSNSNPSIHVVVEVAHPDVTRVIGSSVIKSGCNYFIGSPSVLADESVMRDLESASAQSGAKVYVPCGAFWGANDIRKMADLGTLSSLVITMRKHPSCLKIEELKEKLGPDPSKISAPIELYNGPVRQLCPLAPNNVNTMAVGALCAHNLGFDRVIGRLVADPALNDRHVVEIETRSKTGPALEQELVVKTTRENPAGLGAVTGNATFDSFWASLRDACDEIRSNAMKRREQFAIVC</sequence>
<feature type="domain" description="Aspartate dehydrogenase" evidence="3">
    <location>
        <begin position="181"/>
        <end position="271"/>
    </location>
</feature>
<evidence type="ECO:0000259" key="4">
    <source>
        <dbReference type="Pfam" id="PF03447"/>
    </source>
</evidence>
<dbReference type="OrthoDB" id="4310724at2759"/>
<gene>
    <name evidence="5" type="ORF">NMOB1V02_LOCUS8141</name>
</gene>
<dbReference type="SUPFAM" id="SSF51735">
    <property type="entry name" value="NAD(P)-binding Rossmann-fold domains"/>
    <property type="match status" value="1"/>
</dbReference>
<dbReference type="AlphaFoldDB" id="A0A7R9BUJ5"/>
<dbReference type="InterPro" id="IPR036291">
    <property type="entry name" value="NAD(P)-bd_dom_sf"/>
</dbReference>
<dbReference type="Pfam" id="PF03447">
    <property type="entry name" value="NAD_binding_3"/>
    <property type="match status" value="1"/>
</dbReference>
<name>A0A7R9BUJ5_9CRUS</name>
<evidence type="ECO:0000259" key="3">
    <source>
        <dbReference type="Pfam" id="PF01958"/>
    </source>
</evidence>
<dbReference type="EMBL" id="CAJPEX010002197">
    <property type="protein sequence ID" value="CAG0920634.1"/>
    <property type="molecule type" value="Genomic_DNA"/>
</dbReference>
<feature type="domain" description="Aspartate/homoserine dehydrogenase NAD-binding" evidence="4">
    <location>
        <begin position="15"/>
        <end position="130"/>
    </location>
</feature>
<dbReference type="GO" id="GO:0009435">
    <property type="term" value="P:NAD+ biosynthetic process"/>
    <property type="evidence" value="ECO:0007669"/>
    <property type="project" value="InterPro"/>
</dbReference>
<dbReference type="GO" id="GO:0050661">
    <property type="term" value="F:NADP binding"/>
    <property type="evidence" value="ECO:0007669"/>
    <property type="project" value="InterPro"/>
</dbReference>
<evidence type="ECO:0000256" key="1">
    <source>
        <dbReference type="ARBA" id="ARBA00008331"/>
    </source>
</evidence>
<evidence type="ECO:0000313" key="5">
    <source>
        <dbReference type="EMBL" id="CAD7280482.1"/>
    </source>
</evidence>
<reference evidence="5" key="1">
    <citation type="submission" date="2020-11" db="EMBL/GenBank/DDBJ databases">
        <authorList>
            <person name="Tran Van P."/>
        </authorList>
    </citation>
    <scope>NUCLEOTIDE SEQUENCE</scope>
</reference>
<dbReference type="SUPFAM" id="SSF55347">
    <property type="entry name" value="Glyceraldehyde-3-phosphate dehydrogenase-like, C-terminal domain"/>
    <property type="match status" value="1"/>
</dbReference>